<dbReference type="AlphaFoldDB" id="A0A9X2N9H9"/>
<evidence type="ECO:0000313" key="2">
    <source>
        <dbReference type="EMBL" id="MCR6482900.1"/>
    </source>
</evidence>
<keyword evidence="3" id="KW-1185">Reference proteome</keyword>
<proteinExistence type="predicted"/>
<name>A0A9X2N9H9_9PSEU</name>
<feature type="domain" description="Immunity protein 35" evidence="1">
    <location>
        <begin position="7"/>
        <end position="77"/>
    </location>
</feature>
<dbReference type="Pfam" id="PF15567">
    <property type="entry name" value="Imm35"/>
    <property type="match status" value="1"/>
</dbReference>
<sequence>MVSKEWAVAVVERHLADLPAYGGVTMVVMAVRPHRLGWVVHSQTERYARTRDMLDMAVGHGPFIVDGVDGSLHQVHATATIEDGSWIDEYLEAAAAGLPVPGHVRVCWRVSGPNPEPNP</sequence>
<dbReference type="InterPro" id="IPR029082">
    <property type="entry name" value="Imm35"/>
</dbReference>
<reference evidence="2" key="1">
    <citation type="submission" date="2022-06" db="EMBL/GenBank/DDBJ databases">
        <title>Amycolatopsis iheyaensis sp. nov., a new species of the genus Amycolatopsis isolated from soil in Iheya island, Japan.</title>
        <authorList>
            <person name="Ngamcharungchit C."/>
            <person name="Kanto H."/>
            <person name="Take A."/>
            <person name="Intra B."/>
            <person name="Matsumoto A."/>
            <person name="Panbangred W."/>
            <person name="Inahashi Y."/>
        </authorList>
    </citation>
    <scope>NUCLEOTIDE SEQUENCE</scope>
    <source>
        <strain evidence="2">OK19-0408</strain>
    </source>
</reference>
<comment type="caution">
    <text evidence="2">The sequence shown here is derived from an EMBL/GenBank/DDBJ whole genome shotgun (WGS) entry which is preliminary data.</text>
</comment>
<evidence type="ECO:0000259" key="1">
    <source>
        <dbReference type="Pfam" id="PF15567"/>
    </source>
</evidence>
<dbReference type="EMBL" id="JAMXQV010000003">
    <property type="protein sequence ID" value="MCR6482900.1"/>
    <property type="molecule type" value="Genomic_DNA"/>
</dbReference>
<dbReference type="RefSeq" id="WP_257919518.1">
    <property type="nucleotide sequence ID" value="NZ_JAMXQV010000003.1"/>
</dbReference>
<evidence type="ECO:0000313" key="3">
    <source>
        <dbReference type="Proteomes" id="UP001144096"/>
    </source>
</evidence>
<protein>
    <submittedName>
        <fullName evidence="2">YrhB family protein</fullName>
    </submittedName>
</protein>
<accession>A0A9X2N9H9</accession>
<gene>
    <name evidence="2" type="ORF">M8542_08720</name>
</gene>
<dbReference type="Proteomes" id="UP001144096">
    <property type="component" value="Unassembled WGS sequence"/>
</dbReference>
<organism evidence="2 3">
    <name type="scientific">Amycolatopsis iheyensis</name>
    <dbReference type="NCBI Taxonomy" id="2945988"/>
    <lineage>
        <taxon>Bacteria</taxon>
        <taxon>Bacillati</taxon>
        <taxon>Actinomycetota</taxon>
        <taxon>Actinomycetes</taxon>
        <taxon>Pseudonocardiales</taxon>
        <taxon>Pseudonocardiaceae</taxon>
        <taxon>Amycolatopsis</taxon>
    </lineage>
</organism>